<evidence type="ECO:0000313" key="7">
    <source>
        <dbReference type="EMBL" id="NMF06870.1"/>
    </source>
</evidence>
<sequence length="997" mass="115800">MSIFDQLKKLVDKFTKSIEFYKNASKYNEHNCRVEFIDPFFELLGWDISNKQGKLPQFREVITENYLSDTGRPDYSMTLNGVVKFHLEAKKPSVAIETDISPAYQVRRYGWSSNLRISVLTNFEYLIIYDTTVPPKHDDDSNVAVLKKYHYTEYIEKFDEIKDLISKDVIYNGFFDTALDNYHFAVYEKGLRLPVDEYFLNQINSWRLSLGDYLYKEKGYSIDIINDVIQEFVNQIIFLRICEDRNLPIYHTLKQVIQDDLTLTKELEKIFKEADKRYNSGLFSGKYLIFDLKNDIIKDIVEKLYYPQSPYVFTLIKPNLLGEVYEAFLAEYLKVDINGDVVLSKKKENINRDIVTTPIEIVKYMVNKSLQQVCIGKDIDEILKLTVSDVACGSGIFLIEAYDYLIRYCLSWYKENNIDFLIKTQTGDYKLPFEIKRKILLNCIYGIDIDVHAVEVAKFNLLIKLLEDETIPSLQDITPILPDLSNNIIHGNALIDFNNINYSKLSPDDISQIIPLDWSNVNSGNKFSVIIGNPPYVNTEDLNSLINPKEFKVYKSKYKSSSKQFDKYFIFIERALEKVSSGGYVCYIVPNKFAKIKSGEKLRELLTKNKYVMEFIDFGSTQLFKQRNKTVYSSIILLQKKPQISFGYMEVNNLAKFWANITNNEPIKLNSEILSNAPWALVEDAETMKIINNMYTNSQPLKEVATSFNGIQTSAERPPIYWFNNEEIIDMSQDTFTINKFGKVYKIEKGILRRYYKPVKKSEMNLGTYDVYDTDKYIIFPYDTSGRLYTLDTMKQIFPNTLAYLEDNYDELKPKQIDPTGRRDVPLATKDTWYQYGRDQALTAFNSTKKLIVGVLSKKPMYLYDKDDLIISSGGTAGYCAVAEKEDSPYCLEYLQAYLTHPTTEKLLSIIGSDFEGGFYSRGTSVLDIVPIKKLNFNNKTHKEIYDNVVCYSRRVYEINDRFKNKTITKTQQTSLLNEKSFLIKNIEELISKVYSI</sequence>
<feature type="domain" description="Type II methyltransferase M.TaqI-like" evidence="6">
    <location>
        <begin position="442"/>
        <end position="624"/>
    </location>
</feature>
<dbReference type="Gene3D" id="3.40.50.150">
    <property type="entry name" value="Vaccinia Virus protein VP39"/>
    <property type="match status" value="1"/>
</dbReference>
<dbReference type="GO" id="GO:0003676">
    <property type="term" value="F:nucleic acid binding"/>
    <property type="evidence" value="ECO:0007669"/>
    <property type="project" value="InterPro"/>
</dbReference>
<dbReference type="EC" id="2.1.1.72" evidence="1"/>
<dbReference type="PRINTS" id="PR00507">
    <property type="entry name" value="N12N6MTFRASE"/>
</dbReference>
<dbReference type="InterPro" id="IPR050953">
    <property type="entry name" value="N4_N6_ade-DNA_methylase"/>
</dbReference>
<dbReference type="PROSITE" id="PS00092">
    <property type="entry name" value="N6_MTASE"/>
    <property type="match status" value="1"/>
</dbReference>
<keyword evidence="4" id="KW-0949">S-adenosyl-L-methionine</keyword>
<dbReference type="InterPro" id="IPR002052">
    <property type="entry name" value="DNA_methylase_N6_adenine_CS"/>
</dbReference>
<proteinExistence type="predicted"/>
<dbReference type="GO" id="GO:0032259">
    <property type="term" value="P:methylation"/>
    <property type="evidence" value="ECO:0007669"/>
    <property type="project" value="UniProtKB-KW"/>
</dbReference>
<comment type="caution">
    <text evidence="7">The sequence shown here is derived from an EMBL/GenBank/DDBJ whole genome shotgun (WGS) entry which is preliminary data.</text>
</comment>
<dbReference type="GO" id="GO:0006304">
    <property type="term" value="P:DNA modification"/>
    <property type="evidence" value="ECO:0007669"/>
    <property type="project" value="InterPro"/>
</dbReference>
<dbReference type="InterPro" id="IPR029063">
    <property type="entry name" value="SAM-dependent_MTases_sf"/>
</dbReference>
<evidence type="ECO:0000256" key="1">
    <source>
        <dbReference type="ARBA" id="ARBA00011900"/>
    </source>
</evidence>
<evidence type="ECO:0000259" key="6">
    <source>
        <dbReference type="Pfam" id="PF07669"/>
    </source>
</evidence>
<keyword evidence="2 7" id="KW-0489">Methyltransferase</keyword>
<dbReference type="PANTHER" id="PTHR33841:SF1">
    <property type="entry name" value="DNA METHYLTRANSFERASE A"/>
    <property type="match status" value="1"/>
</dbReference>
<keyword evidence="3" id="KW-0808">Transferase</keyword>
<dbReference type="GO" id="GO:0009007">
    <property type="term" value="F:site-specific DNA-methyltransferase (adenine-specific) activity"/>
    <property type="evidence" value="ECO:0007669"/>
    <property type="project" value="UniProtKB-EC"/>
</dbReference>
<dbReference type="Proteomes" id="UP000587880">
    <property type="component" value="Unassembled WGS sequence"/>
</dbReference>
<evidence type="ECO:0000256" key="2">
    <source>
        <dbReference type="ARBA" id="ARBA00022603"/>
    </source>
</evidence>
<evidence type="ECO:0000256" key="3">
    <source>
        <dbReference type="ARBA" id="ARBA00022679"/>
    </source>
</evidence>
<accession>A0A7X9SRT1</accession>
<comment type="catalytic activity">
    <reaction evidence="5">
        <text>a 2'-deoxyadenosine in DNA + S-adenosyl-L-methionine = an N(6)-methyl-2'-deoxyadenosine in DNA + S-adenosyl-L-homocysteine + H(+)</text>
        <dbReference type="Rhea" id="RHEA:15197"/>
        <dbReference type="Rhea" id="RHEA-COMP:12418"/>
        <dbReference type="Rhea" id="RHEA-COMP:12419"/>
        <dbReference type="ChEBI" id="CHEBI:15378"/>
        <dbReference type="ChEBI" id="CHEBI:57856"/>
        <dbReference type="ChEBI" id="CHEBI:59789"/>
        <dbReference type="ChEBI" id="CHEBI:90615"/>
        <dbReference type="ChEBI" id="CHEBI:90616"/>
        <dbReference type="EC" id="2.1.1.72"/>
    </reaction>
</comment>
<evidence type="ECO:0000256" key="5">
    <source>
        <dbReference type="ARBA" id="ARBA00047942"/>
    </source>
</evidence>
<dbReference type="Pfam" id="PF07669">
    <property type="entry name" value="Eco57I"/>
    <property type="match status" value="1"/>
</dbReference>
<organism evidence="7 8">
    <name type="scientific">Clostridium beijerinckii</name>
    <name type="common">Clostridium MP</name>
    <dbReference type="NCBI Taxonomy" id="1520"/>
    <lineage>
        <taxon>Bacteria</taxon>
        <taxon>Bacillati</taxon>
        <taxon>Bacillota</taxon>
        <taxon>Clostridia</taxon>
        <taxon>Eubacteriales</taxon>
        <taxon>Clostridiaceae</taxon>
        <taxon>Clostridium</taxon>
    </lineage>
</organism>
<protein>
    <recommendedName>
        <fullName evidence="1">site-specific DNA-methyltransferase (adenine-specific)</fullName>
        <ecNumber evidence="1">2.1.1.72</ecNumber>
    </recommendedName>
</protein>
<dbReference type="SUPFAM" id="SSF53335">
    <property type="entry name" value="S-adenosyl-L-methionine-dependent methyltransferases"/>
    <property type="match status" value="1"/>
</dbReference>
<dbReference type="InterPro" id="IPR011639">
    <property type="entry name" value="MethylTrfase_TaqI-like_dom"/>
</dbReference>
<name>A0A7X9SRT1_CLOBE</name>
<dbReference type="RefSeq" id="WP_168982855.1">
    <property type="nucleotide sequence ID" value="NZ_JABAGD010000043.1"/>
</dbReference>
<reference evidence="7 8" key="1">
    <citation type="submission" date="2020-04" db="EMBL/GenBank/DDBJ databases">
        <authorList>
            <person name="Hitch T.C.A."/>
            <person name="Wylensek D."/>
            <person name="Clavel T."/>
        </authorList>
    </citation>
    <scope>NUCLEOTIDE SEQUENCE [LARGE SCALE GENOMIC DNA]</scope>
    <source>
        <strain evidence="7 8">WB01_NA02</strain>
    </source>
</reference>
<dbReference type="EMBL" id="JABAGD010000043">
    <property type="protein sequence ID" value="NMF06870.1"/>
    <property type="molecule type" value="Genomic_DNA"/>
</dbReference>
<dbReference type="PANTHER" id="PTHR33841">
    <property type="entry name" value="DNA METHYLTRANSFERASE YEEA-RELATED"/>
    <property type="match status" value="1"/>
</dbReference>
<evidence type="ECO:0000256" key="4">
    <source>
        <dbReference type="ARBA" id="ARBA00022691"/>
    </source>
</evidence>
<evidence type="ECO:0000313" key="8">
    <source>
        <dbReference type="Proteomes" id="UP000587880"/>
    </source>
</evidence>
<gene>
    <name evidence="7" type="ORF">HF849_19420</name>
</gene>
<dbReference type="AlphaFoldDB" id="A0A7X9SRT1"/>